<gene>
    <name evidence="8" type="ORF">FBUS_08953</name>
</gene>
<protein>
    <recommendedName>
        <fullName evidence="7">Choline transporter-like protein</fullName>
    </recommendedName>
</protein>
<dbReference type="PANTHER" id="PTHR12385:SF14">
    <property type="entry name" value="CHOLINE TRANSPORTER-LIKE 2"/>
    <property type="match status" value="1"/>
</dbReference>
<evidence type="ECO:0000256" key="2">
    <source>
        <dbReference type="ARBA" id="ARBA00007168"/>
    </source>
</evidence>
<evidence type="ECO:0000256" key="3">
    <source>
        <dbReference type="ARBA" id="ARBA00022692"/>
    </source>
</evidence>
<evidence type="ECO:0000313" key="9">
    <source>
        <dbReference type="Proteomes" id="UP000728185"/>
    </source>
</evidence>
<dbReference type="OrthoDB" id="420519at2759"/>
<feature type="transmembrane region" description="Helical" evidence="7">
    <location>
        <begin position="329"/>
        <end position="352"/>
    </location>
</feature>
<dbReference type="Pfam" id="PF04515">
    <property type="entry name" value="Choline_transpo"/>
    <property type="match status" value="1"/>
</dbReference>
<accession>A0A8E0RRJ7</accession>
<evidence type="ECO:0000256" key="1">
    <source>
        <dbReference type="ARBA" id="ARBA00004141"/>
    </source>
</evidence>
<dbReference type="InterPro" id="IPR007603">
    <property type="entry name" value="Choline_transptr-like"/>
</dbReference>
<keyword evidence="4 7" id="KW-1133">Transmembrane helix</keyword>
<keyword evidence="6" id="KW-0325">Glycoprotein</keyword>
<organism evidence="8 9">
    <name type="scientific">Fasciolopsis buskii</name>
    <dbReference type="NCBI Taxonomy" id="27845"/>
    <lineage>
        <taxon>Eukaryota</taxon>
        <taxon>Metazoa</taxon>
        <taxon>Spiralia</taxon>
        <taxon>Lophotrochozoa</taxon>
        <taxon>Platyhelminthes</taxon>
        <taxon>Trematoda</taxon>
        <taxon>Digenea</taxon>
        <taxon>Plagiorchiida</taxon>
        <taxon>Echinostomata</taxon>
        <taxon>Echinostomatoidea</taxon>
        <taxon>Fasciolidae</taxon>
        <taxon>Fasciolopsis</taxon>
    </lineage>
</organism>
<evidence type="ECO:0000256" key="7">
    <source>
        <dbReference type="RuleBase" id="RU368066"/>
    </source>
</evidence>
<keyword evidence="3 7" id="KW-0812">Transmembrane</keyword>
<feature type="transmembrane region" description="Helical" evidence="7">
    <location>
        <begin position="246"/>
        <end position="266"/>
    </location>
</feature>
<dbReference type="EMBL" id="LUCM01007554">
    <property type="protein sequence ID" value="KAA0189740.1"/>
    <property type="molecule type" value="Genomic_DNA"/>
</dbReference>
<dbReference type="GO" id="GO:0022857">
    <property type="term" value="F:transmembrane transporter activity"/>
    <property type="evidence" value="ECO:0007669"/>
    <property type="project" value="UniProtKB-UniRule"/>
</dbReference>
<comment type="caution">
    <text evidence="7">Lacks conserved residue(s) required for the propagation of feature annotation.</text>
</comment>
<comment type="caution">
    <text evidence="8">The sequence shown here is derived from an EMBL/GenBank/DDBJ whole genome shotgun (WGS) entry which is preliminary data.</text>
</comment>
<feature type="transmembrane region" description="Helical" evidence="7">
    <location>
        <begin position="221"/>
        <end position="239"/>
    </location>
</feature>
<evidence type="ECO:0000256" key="5">
    <source>
        <dbReference type="ARBA" id="ARBA00023136"/>
    </source>
</evidence>
<dbReference type="GO" id="GO:0005886">
    <property type="term" value="C:plasma membrane"/>
    <property type="evidence" value="ECO:0007669"/>
    <property type="project" value="UniProtKB-SubCell"/>
</dbReference>
<comment type="subcellular location">
    <subcellularLocation>
        <location evidence="7">Cell membrane</location>
        <topology evidence="7">Multi-pass membrane protein</topology>
    </subcellularLocation>
    <subcellularLocation>
        <location evidence="1">Membrane</location>
        <topology evidence="1">Multi-pass membrane protein</topology>
    </subcellularLocation>
</comment>
<feature type="transmembrane region" description="Helical" evidence="7">
    <location>
        <begin position="413"/>
        <end position="432"/>
    </location>
</feature>
<dbReference type="AlphaFoldDB" id="A0A8E0RRJ7"/>
<evidence type="ECO:0000313" key="8">
    <source>
        <dbReference type="EMBL" id="KAA0189740.1"/>
    </source>
</evidence>
<comment type="similarity">
    <text evidence="2 7">Belongs to the CTL (choline transporter-like) family.</text>
</comment>
<reference evidence="8" key="1">
    <citation type="submission" date="2019-05" db="EMBL/GenBank/DDBJ databases">
        <title>Annotation for the trematode Fasciolopsis buski.</title>
        <authorList>
            <person name="Choi Y.-J."/>
        </authorList>
    </citation>
    <scope>NUCLEOTIDE SEQUENCE</scope>
    <source>
        <strain evidence="8">HT</strain>
        <tissue evidence="8">Whole worm</tissue>
    </source>
</reference>
<dbReference type="Proteomes" id="UP000728185">
    <property type="component" value="Unassembled WGS sequence"/>
</dbReference>
<name>A0A8E0RRJ7_9TREM</name>
<evidence type="ECO:0000256" key="4">
    <source>
        <dbReference type="ARBA" id="ARBA00022989"/>
    </source>
</evidence>
<dbReference type="PANTHER" id="PTHR12385">
    <property type="entry name" value="CHOLINE TRANSPORTER-LIKE (SLC FAMILY 44)"/>
    <property type="match status" value="1"/>
</dbReference>
<keyword evidence="9" id="KW-1185">Reference proteome</keyword>
<evidence type="ECO:0000256" key="6">
    <source>
        <dbReference type="ARBA" id="ARBA00023180"/>
    </source>
</evidence>
<proteinExistence type="inferred from homology"/>
<comment type="function">
    <text evidence="7">Choline transporter.</text>
</comment>
<sequence length="549" mass="63183">MGDYRRVLYPTNSQGLVCGRDIPAQQINRRPTLNRANYQQDRTGQTLPLLLRYCQLPETRSRCYDRGLPNSTGRCSLMFLLFPVSAHSYRNYSVIQFILHNLTFQVCVQSCPDYYWSWKLPHNQSNLSASRALMLCLEGKNANDPDFANYSIEELVKQQKCAPYLYNSKPIFGRCLPSQLKRLISNGTGKVYDRDGKLIPLADEESRPISGVSVARGRNCLSFAVVLSFVWIVLMRFFAEIIVWSTLTLFVILFSLSTGFCFYRWYALKEAGEEIPFELSLNLSSYFGSPKTWLAFEFRGTVVVFSTEFAIFPDCLLALERALASMSSILFWPLLPLVLELLVIAQALFVAVSLRSMAEPVGVQVTNETIKFNWHDKARKELQDFFQSIPCDPLSNSSMGTACRFLYYGGRKYTIFLQFFNLFMFFWLVNFVRSLAEMTLAGTFAHYYFSRRDPKTMPRCPLLSSFFRAAFYHNGSIALGSLLIALLQWLRVVLEYISTKLKKYDNACTQCLTRCLCGCFWCLERFLRFLNRNAFIMVRLKFGAQVLVI</sequence>
<feature type="transmembrane region" description="Helical" evidence="7">
    <location>
        <begin position="471"/>
        <end position="494"/>
    </location>
</feature>
<keyword evidence="5 7" id="KW-0472">Membrane</keyword>